<dbReference type="InParanoid" id="A0A151Z3B4"/>
<dbReference type="AlphaFoldDB" id="A0A151Z3B4"/>
<dbReference type="OMA" id="LGIPMYN"/>
<dbReference type="Gene3D" id="3.40.50.1360">
    <property type="match status" value="1"/>
</dbReference>
<dbReference type="EMBL" id="LODT01000051">
    <property type="protein sequence ID" value="KYQ88453.1"/>
    <property type="molecule type" value="Genomic_DNA"/>
</dbReference>
<evidence type="ECO:0000313" key="7">
    <source>
        <dbReference type="EMBL" id="KYQ88453.1"/>
    </source>
</evidence>
<dbReference type="GO" id="GO:0006014">
    <property type="term" value="P:D-ribose metabolic process"/>
    <property type="evidence" value="ECO:0007669"/>
    <property type="project" value="TreeGrafter"/>
</dbReference>
<dbReference type="SUPFAM" id="SSF75445">
    <property type="entry name" value="D-ribose-5-phosphate isomerase (RpiA), lid domain"/>
    <property type="match status" value="1"/>
</dbReference>
<evidence type="ECO:0000256" key="3">
    <source>
        <dbReference type="ARBA" id="ARBA00008088"/>
    </source>
</evidence>
<evidence type="ECO:0000256" key="4">
    <source>
        <dbReference type="ARBA" id="ARBA00011959"/>
    </source>
</evidence>
<dbReference type="NCBIfam" id="TIGR00021">
    <property type="entry name" value="rpiA"/>
    <property type="match status" value="1"/>
</dbReference>
<dbReference type="Proteomes" id="UP000076078">
    <property type="component" value="Unassembled WGS sequence"/>
</dbReference>
<dbReference type="PANTHER" id="PTHR11934:SF0">
    <property type="entry name" value="RIBOSE-5-PHOSPHATE ISOMERASE"/>
    <property type="match status" value="1"/>
</dbReference>
<comment type="caution">
    <text evidence="7">The sequence shown here is derived from an EMBL/GenBank/DDBJ whole genome shotgun (WGS) entry which is preliminary data.</text>
</comment>
<comment type="catalytic activity">
    <reaction evidence="1">
        <text>aldehydo-D-ribose 5-phosphate = D-ribulose 5-phosphate</text>
        <dbReference type="Rhea" id="RHEA:14657"/>
        <dbReference type="ChEBI" id="CHEBI:58121"/>
        <dbReference type="ChEBI" id="CHEBI:58273"/>
        <dbReference type="EC" id="5.3.1.6"/>
    </reaction>
</comment>
<protein>
    <recommendedName>
        <fullName evidence="4">ribose-5-phosphate isomerase</fullName>
        <ecNumber evidence="4">5.3.1.6</ecNumber>
    </recommendedName>
    <alternativeName>
        <fullName evidence="6">Phosphoriboisomerase</fullName>
    </alternativeName>
</protein>
<dbReference type="GO" id="GO:0005737">
    <property type="term" value="C:cytoplasm"/>
    <property type="evidence" value="ECO:0007669"/>
    <property type="project" value="TreeGrafter"/>
</dbReference>
<dbReference type="PANTHER" id="PTHR11934">
    <property type="entry name" value="RIBOSE-5-PHOSPHATE ISOMERASE"/>
    <property type="match status" value="1"/>
</dbReference>
<reference evidence="7 8" key="1">
    <citation type="submission" date="2015-12" db="EMBL/GenBank/DDBJ databases">
        <title>Dictyostelia acquired genes for synthesis and detection of signals that induce cell-type specialization by lateral gene transfer from prokaryotes.</title>
        <authorList>
            <person name="Gloeckner G."/>
            <person name="Schaap P."/>
        </authorList>
    </citation>
    <scope>NUCLEOTIDE SEQUENCE [LARGE SCALE GENOMIC DNA]</scope>
    <source>
        <strain evidence="7 8">TK</strain>
    </source>
</reference>
<dbReference type="InterPro" id="IPR037171">
    <property type="entry name" value="NagB/RpiA_transferase-like"/>
</dbReference>
<dbReference type="GO" id="GO:0009052">
    <property type="term" value="P:pentose-phosphate shunt, non-oxidative branch"/>
    <property type="evidence" value="ECO:0007669"/>
    <property type="project" value="InterPro"/>
</dbReference>
<organism evidence="7 8">
    <name type="scientific">Tieghemostelium lacteum</name>
    <name type="common">Slime mold</name>
    <name type="synonym">Dictyostelium lacteum</name>
    <dbReference type="NCBI Taxonomy" id="361077"/>
    <lineage>
        <taxon>Eukaryota</taxon>
        <taxon>Amoebozoa</taxon>
        <taxon>Evosea</taxon>
        <taxon>Eumycetozoa</taxon>
        <taxon>Dictyostelia</taxon>
        <taxon>Dictyosteliales</taxon>
        <taxon>Raperosteliaceae</taxon>
        <taxon>Tieghemostelium</taxon>
    </lineage>
</organism>
<dbReference type="CDD" id="cd01398">
    <property type="entry name" value="RPI_A"/>
    <property type="match status" value="1"/>
</dbReference>
<evidence type="ECO:0000256" key="1">
    <source>
        <dbReference type="ARBA" id="ARBA00001713"/>
    </source>
</evidence>
<dbReference type="UniPathway" id="UPA00115">
    <property type="reaction ID" value="UER00412"/>
</dbReference>
<dbReference type="FunCoup" id="A0A151Z3B4">
    <property type="interactions" value="332"/>
</dbReference>
<dbReference type="OrthoDB" id="1555531at2759"/>
<dbReference type="GO" id="GO:0004751">
    <property type="term" value="F:ribose-5-phosphate isomerase activity"/>
    <property type="evidence" value="ECO:0007669"/>
    <property type="project" value="UniProtKB-EC"/>
</dbReference>
<dbReference type="EC" id="5.3.1.6" evidence="4"/>
<dbReference type="FunFam" id="3.30.70.260:FF:000018">
    <property type="entry name" value="Ribose-5-phosphate isomerase A"/>
    <property type="match status" value="1"/>
</dbReference>
<evidence type="ECO:0000313" key="8">
    <source>
        <dbReference type="Proteomes" id="UP000076078"/>
    </source>
</evidence>
<evidence type="ECO:0000256" key="6">
    <source>
        <dbReference type="ARBA" id="ARBA00029734"/>
    </source>
</evidence>
<dbReference type="STRING" id="361077.A0A151Z3B4"/>
<evidence type="ECO:0000256" key="2">
    <source>
        <dbReference type="ARBA" id="ARBA00004988"/>
    </source>
</evidence>
<gene>
    <name evidence="7" type="ORF">DLAC_11161</name>
</gene>
<dbReference type="NCBIfam" id="NF001924">
    <property type="entry name" value="PRK00702.1"/>
    <property type="match status" value="1"/>
</dbReference>
<keyword evidence="8" id="KW-1185">Reference proteome</keyword>
<accession>A0A151Z3B4</accession>
<dbReference type="InterPro" id="IPR004788">
    <property type="entry name" value="Ribose5P_isomerase_type_A"/>
</dbReference>
<dbReference type="SUPFAM" id="SSF100950">
    <property type="entry name" value="NagB/RpiA/CoA transferase-like"/>
    <property type="match status" value="1"/>
</dbReference>
<proteinExistence type="inferred from homology"/>
<comment type="pathway">
    <text evidence="2">Carbohydrate degradation; pentose phosphate pathway; D-ribose 5-phosphate from D-ribulose 5-phosphate (non-oxidative stage): step 1/1.</text>
</comment>
<dbReference type="Gene3D" id="3.30.70.260">
    <property type="match status" value="1"/>
</dbReference>
<dbReference type="Pfam" id="PF06026">
    <property type="entry name" value="Rib_5-P_isom_A"/>
    <property type="match status" value="1"/>
</dbReference>
<keyword evidence="5 7" id="KW-0413">Isomerase</keyword>
<sequence>MADKKLLDDAKKLAGYRAVEDNVKNGQRVGIGSGSTVKYVVDKIKELGYTDCICVPTSFQSRQLIIEAGLKLSDLSITPELDITIDGADEVDQHFNLIKGGGGCQLQEKIVAHASKELVIVADYSKDSVEFGQNWKKGIPIEVHPMAYVPIIKQLSQAPFNLKATLRMAVNKAGPVVTDNGNFVLDATFQSLNSQHEIEKLNVQLKMIPGVVEHGLFINMTKKVYFGQTDGTIKLRSK</sequence>
<comment type="similarity">
    <text evidence="3">Belongs to the ribose 5-phosphate isomerase family.</text>
</comment>
<name>A0A151Z3B4_TIELA</name>
<dbReference type="FunFam" id="3.40.50.1360:FF:000001">
    <property type="entry name" value="Ribose-5-phosphate isomerase A"/>
    <property type="match status" value="1"/>
</dbReference>
<evidence type="ECO:0000256" key="5">
    <source>
        <dbReference type="ARBA" id="ARBA00023235"/>
    </source>
</evidence>